<evidence type="ECO:0000259" key="5">
    <source>
        <dbReference type="Pfam" id="PF26591"/>
    </source>
</evidence>
<dbReference type="InterPro" id="IPR058910">
    <property type="entry name" value="DUF8186_M"/>
</dbReference>
<dbReference type="STRING" id="767519.SAMN05216559_1813"/>
<evidence type="ECO:0000313" key="6">
    <source>
        <dbReference type="EMBL" id="SFR97226.1"/>
    </source>
</evidence>
<proteinExistence type="predicted"/>
<keyword evidence="2" id="KW-1133">Transmembrane helix</keyword>
<dbReference type="InterPro" id="IPR058911">
    <property type="entry name" value="DUF8186_C"/>
</dbReference>
<dbReference type="Pfam" id="PF26591">
    <property type="entry name" value="DUF8186_C"/>
    <property type="match status" value="1"/>
</dbReference>
<dbReference type="Proteomes" id="UP000199062">
    <property type="component" value="Unassembled WGS sequence"/>
</dbReference>
<evidence type="ECO:0000256" key="1">
    <source>
        <dbReference type="SAM" id="MobiDB-lite"/>
    </source>
</evidence>
<keyword evidence="7" id="KW-1185">Reference proteome</keyword>
<accession>A0A1I6L198</accession>
<evidence type="ECO:0000259" key="3">
    <source>
        <dbReference type="Pfam" id="PF26589"/>
    </source>
</evidence>
<feature type="domain" description="DUF8186" evidence="3">
    <location>
        <begin position="29"/>
        <end position="194"/>
    </location>
</feature>
<dbReference type="Pfam" id="PF26589">
    <property type="entry name" value="DUF8186"/>
    <property type="match status" value="1"/>
</dbReference>
<reference evidence="6 7" key="1">
    <citation type="submission" date="2016-10" db="EMBL/GenBank/DDBJ databases">
        <authorList>
            <person name="de Groot N.N."/>
        </authorList>
    </citation>
    <scope>NUCLEOTIDE SEQUENCE [LARGE SCALE GENOMIC DNA]</scope>
    <source>
        <strain evidence="6 7">CGMCC 1.10457</strain>
    </source>
</reference>
<dbReference type="EMBL" id="FOZK01000002">
    <property type="protein sequence ID" value="SFR97226.1"/>
    <property type="molecule type" value="Genomic_DNA"/>
</dbReference>
<protein>
    <submittedName>
        <fullName evidence="6">Uncharacterized protein</fullName>
    </submittedName>
</protein>
<sequence length="509" mass="54955">MQELSRCTDVTFKEPPDTAATWTRSDFTDLSPGDRSTSVHPPDAELTDNQSIVDAHASLFAVQPSTRLHREPGDATLYVAPEGTVRGLVDYRVRLPGNRSVGNRSVEWGVADQGVTEVRLLAGDDVVARADGSQTPVVDYALEDSGSTTLTLEADIEVQLQGEASVGEGSAERSGSIARTDTVTVTDSIDVSVYDLGAYSYEATYPNGDTGLAIHQTAPWHGFALGGDDDGRVRGVWRYYTARDTGWDVLNASSAGGTTQRASEALPVYVHAYPAHVGPRAEPIRDGPTLVDTWGTGHGSPAPSMHENVTVGVVDGPYNRTDGLAVRHEDIDADDIVVSGIVRNVTARPSTFVGQETRTIRRSNLTIERIDTDGDSATLRIELRDETTGAPIVLDNPILEERSATPIGVQPRDGYITVANQRVRTNTSGVAVVTVDEPGSYTATYEPESWRANDPAYVGDSDSVSWHPLWELSEWLRLLYHGAVALAPFLVALYAGYRISAFLQIDQHP</sequence>
<feature type="domain" description="DUF8186" evidence="5">
    <location>
        <begin position="360"/>
        <end position="464"/>
    </location>
</feature>
<feature type="region of interest" description="Disordered" evidence="1">
    <location>
        <begin position="1"/>
        <end position="42"/>
    </location>
</feature>
<evidence type="ECO:0000259" key="4">
    <source>
        <dbReference type="Pfam" id="PF26590"/>
    </source>
</evidence>
<gene>
    <name evidence="6" type="ORF">SAMN05216559_1813</name>
</gene>
<dbReference type="InterPro" id="IPR058499">
    <property type="entry name" value="DUF8186"/>
</dbReference>
<organism evidence="6 7">
    <name type="scientific">Halomicrobium zhouii</name>
    <dbReference type="NCBI Taxonomy" id="767519"/>
    <lineage>
        <taxon>Archaea</taxon>
        <taxon>Methanobacteriati</taxon>
        <taxon>Methanobacteriota</taxon>
        <taxon>Stenosarchaea group</taxon>
        <taxon>Halobacteria</taxon>
        <taxon>Halobacteriales</taxon>
        <taxon>Haloarculaceae</taxon>
        <taxon>Halomicrobium</taxon>
    </lineage>
</organism>
<evidence type="ECO:0000256" key="2">
    <source>
        <dbReference type="SAM" id="Phobius"/>
    </source>
</evidence>
<dbReference type="AlphaFoldDB" id="A0A1I6L198"/>
<keyword evidence="2" id="KW-0472">Membrane</keyword>
<name>A0A1I6L198_9EURY</name>
<evidence type="ECO:0000313" key="7">
    <source>
        <dbReference type="Proteomes" id="UP000199062"/>
    </source>
</evidence>
<dbReference type="Pfam" id="PF26590">
    <property type="entry name" value="DUF8186_M"/>
    <property type="match status" value="1"/>
</dbReference>
<keyword evidence="2" id="KW-0812">Transmembrane</keyword>
<feature type="transmembrane region" description="Helical" evidence="2">
    <location>
        <begin position="478"/>
        <end position="497"/>
    </location>
</feature>
<feature type="domain" description="DUF8186" evidence="4">
    <location>
        <begin position="198"/>
        <end position="348"/>
    </location>
</feature>